<dbReference type="GO" id="GO:0042162">
    <property type="term" value="F:telomeric DNA binding"/>
    <property type="evidence" value="ECO:0007669"/>
    <property type="project" value="TreeGrafter"/>
</dbReference>
<gene>
    <name evidence="3" type="ORF">CSOL1703_00003772</name>
</gene>
<dbReference type="PANTHER" id="PTHR15696">
    <property type="entry name" value="SMG-7 SUPPRESSOR WITH MORPHOLOGICAL EFFECT ON GENITALIA PROTEIN 7"/>
    <property type="match status" value="1"/>
</dbReference>
<protein>
    <recommendedName>
        <fullName evidence="2">DNA/RNA-binding domain-containing protein</fullName>
    </recommendedName>
</protein>
<comment type="caution">
    <text evidence="3">The sequence shown here is derived from an EMBL/GenBank/DDBJ whole genome shotgun (WGS) entry which is preliminary data.</text>
</comment>
<dbReference type="GO" id="GO:0005697">
    <property type="term" value="C:telomerase holoenzyme complex"/>
    <property type="evidence" value="ECO:0007669"/>
    <property type="project" value="TreeGrafter"/>
</dbReference>
<feature type="compositionally biased region" description="Polar residues" evidence="1">
    <location>
        <begin position="209"/>
        <end position="225"/>
    </location>
</feature>
<name>A0A9N9YQV8_9HYPO</name>
<reference evidence="3 4" key="2">
    <citation type="submission" date="2021-10" db="EMBL/GenBank/DDBJ databases">
        <authorList>
            <person name="Piombo E."/>
        </authorList>
    </citation>
    <scope>NUCLEOTIDE SEQUENCE [LARGE SCALE GENOMIC DNA]</scope>
</reference>
<sequence>MSNHIQDSWVKHLRKSEAAARRITCPECKAELDSNLEDFKAHVRDNVSEHGNLAGDAAIADAFKRISLRSTKSVDQPSNKLSKKRPSGPTALESVDHRDTSMSNERGNKKVCSPTSSDHQHASPNSKHPVSRSRARPNDFDRYGSGARPAGRLFNPEQDSPGTGRQLKGLFHASKASQQQQQQQQHQQKRQLESRGRQQPPPAIKADSQDNGAPNLISSPHTSIAPQPETKPISHEQLVAEVKGIYAGLVMIETKCIEVDNAQSACPEQKLSKDQWQALIALHRTLLHEHHDFFLASQHPAANAALRRLASKYAMPARMWRHGIHSFLELLRRRLPDSYEYMLTFIYLAYAMMALLYETVPNFEDTWVECLGDLARYRMAIEDNDLKDRETWTGVARQWYSFASEKAPATGRLYHHLAILARPNAVQQLYFYTKSLCVVIPFHSARESIMTLFDPVLTAGSAARLPAIDAAIVRVHGIFFSKKNKELLDQSIDDYYTGIPLCCSLLGYGVETNFIMREISQPSEEGDTAGSVGTGSVAGADEVVPDEMFPKARDFAMKIYKIVAKRFGDPNTLPFIHTFLAFMWHMSKFPAAMEQLERDFPWQLTATMLNHTFQSCGFEARMESEEFPGALKNDTPRPLPEDFAMRSLVYTEDYLPSQWFKDSKVEEDEKQFELASMVDQRKERLLWLGRRIASTGRWLTWNELSRRFGVADEWADLEDAAITFSAFGEHNEYS</sequence>
<dbReference type="PANTHER" id="PTHR15696:SF0">
    <property type="entry name" value="TELOMERASE-BINDING PROTEIN EST1A"/>
    <property type="match status" value="1"/>
</dbReference>
<feature type="compositionally biased region" description="Polar residues" evidence="1">
    <location>
        <begin position="70"/>
        <end position="80"/>
    </location>
</feature>
<dbReference type="Pfam" id="PF10373">
    <property type="entry name" value="EST1_DNA_bind"/>
    <property type="match status" value="1"/>
</dbReference>
<evidence type="ECO:0000313" key="3">
    <source>
        <dbReference type="EMBL" id="CAH0039943.1"/>
    </source>
</evidence>
<evidence type="ECO:0000313" key="4">
    <source>
        <dbReference type="Proteomes" id="UP000775872"/>
    </source>
</evidence>
<dbReference type="GO" id="GO:0070034">
    <property type="term" value="F:telomerase RNA binding"/>
    <property type="evidence" value="ECO:0007669"/>
    <property type="project" value="TreeGrafter"/>
</dbReference>
<dbReference type="Gene3D" id="1.25.40.10">
    <property type="entry name" value="Tetratricopeptide repeat domain"/>
    <property type="match status" value="1"/>
</dbReference>
<proteinExistence type="predicted"/>
<feature type="domain" description="DNA/RNA-binding" evidence="2">
    <location>
        <begin position="396"/>
        <end position="456"/>
    </location>
</feature>
<keyword evidence="4" id="KW-1185">Reference proteome</keyword>
<dbReference type="Proteomes" id="UP000775872">
    <property type="component" value="Unassembled WGS sequence"/>
</dbReference>
<accession>A0A9N9YQV8</accession>
<dbReference type="InterPro" id="IPR045153">
    <property type="entry name" value="Est1/Ebs1-like"/>
</dbReference>
<dbReference type="SUPFAM" id="SSF48452">
    <property type="entry name" value="TPR-like"/>
    <property type="match status" value="1"/>
</dbReference>
<dbReference type="GO" id="GO:0000184">
    <property type="term" value="P:nuclear-transcribed mRNA catabolic process, nonsense-mediated decay"/>
    <property type="evidence" value="ECO:0007669"/>
    <property type="project" value="TreeGrafter"/>
</dbReference>
<dbReference type="InterPro" id="IPR011990">
    <property type="entry name" value="TPR-like_helical_dom_sf"/>
</dbReference>
<reference evidence="4" key="1">
    <citation type="submission" date="2019-06" db="EMBL/GenBank/DDBJ databases">
        <authorList>
            <person name="Broberg M."/>
        </authorList>
    </citation>
    <scope>NUCLEOTIDE SEQUENCE [LARGE SCALE GENOMIC DNA]</scope>
</reference>
<evidence type="ECO:0000259" key="2">
    <source>
        <dbReference type="Pfam" id="PF10373"/>
    </source>
</evidence>
<evidence type="ECO:0000256" key="1">
    <source>
        <dbReference type="SAM" id="MobiDB-lite"/>
    </source>
</evidence>
<dbReference type="AlphaFoldDB" id="A0A9N9YQV8"/>
<feature type="region of interest" description="Disordered" evidence="1">
    <location>
        <begin position="70"/>
        <end position="232"/>
    </location>
</feature>
<organism evidence="3 4">
    <name type="scientific">Clonostachys solani</name>
    <dbReference type="NCBI Taxonomy" id="160281"/>
    <lineage>
        <taxon>Eukaryota</taxon>
        <taxon>Fungi</taxon>
        <taxon>Dikarya</taxon>
        <taxon>Ascomycota</taxon>
        <taxon>Pezizomycotina</taxon>
        <taxon>Sordariomycetes</taxon>
        <taxon>Hypocreomycetidae</taxon>
        <taxon>Hypocreales</taxon>
        <taxon>Bionectriaceae</taxon>
        <taxon>Clonostachys</taxon>
    </lineage>
</organism>
<dbReference type="FunFam" id="1.25.40.10:FF:000202">
    <property type="entry name" value="Unplaced genomic scaffold supercont1.7, whole genome shotgun sequence"/>
    <property type="match status" value="1"/>
</dbReference>
<feature type="compositionally biased region" description="Polar residues" evidence="1">
    <location>
        <begin position="113"/>
        <end position="128"/>
    </location>
</feature>
<dbReference type="OrthoDB" id="2017974at2759"/>
<dbReference type="EMBL" id="CABFOC020000002">
    <property type="protein sequence ID" value="CAH0039943.1"/>
    <property type="molecule type" value="Genomic_DNA"/>
</dbReference>
<dbReference type="InterPro" id="IPR018834">
    <property type="entry name" value="DNA/RNA-bd_Est1-type"/>
</dbReference>